<dbReference type="EMBL" id="SJJR01000006">
    <property type="protein sequence ID" value="TCB97566.1"/>
    <property type="molecule type" value="Genomic_DNA"/>
</dbReference>
<dbReference type="Proteomes" id="UP000292274">
    <property type="component" value="Unassembled WGS sequence"/>
</dbReference>
<reference evidence="2 3" key="1">
    <citation type="submission" date="2019-02" db="EMBL/GenBank/DDBJ databases">
        <title>Jishengella sp. nov., isolated from a root of Zingiber montanum.</title>
        <authorList>
            <person name="Kuncharoen N."/>
            <person name="Kudo T."/>
            <person name="Masahiro Y."/>
            <person name="Ohkuma M."/>
            <person name="Tanasupawat S."/>
        </authorList>
    </citation>
    <scope>NUCLEOTIDE SEQUENCE [LARGE SCALE GENOMIC DNA]</scope>
    <source>
        <strain evidence="2 3">PLAI 1-1</strain>
    </source>
</reference>
<dbReference type="RefSeq" id="WP_131303613.1">
    <property type="nucleotide sequence ID" value="NZ_SJJR01000006.1"/>
</dbReference>
<feature type="compositionally biased region" description="Basic and acidic residues" evidence="1">
    <location>
        <begin position="49"/>
        <end position="62"/>
    </location>
</feature>
<keyword evidence="3" id="KW-1185">Reference proteome</keyword>
<dbReference type="AlphaFoldDB" id="A0A4R0GJY6"/>
<gene>
    <name evidence="2" type="ORF">E0H26_11650</name>
</gene>
<evidence type="ECO:0000313" key="3">
    <source>
        <dbReference type="Proteomes" id="UP000292274"/>
    </source>
</evidence>
<sequence length="62" mass="6769">MDDEMIRQRVREFANQAGETGEEFAARVQARARLAGTTGAEALAGAESGAKRLRELPRPEQP</sequence>
<feature type="region of interest" description="Disordered" evidence="1">
    <location>
        <begin position="39"/>
        <end position="62"/>
    </location>
</feature>
<feature type="compositionally biased region" description="Low complexity" evidence="1">
    <location>
        <begin position="39"/>
        <end position="48"/>
    </location>
</feature>
<evidence type="ECO:0000256" key="1">
    <source>
        <dbReference type="SAM" id="MobiDB-lite"/>
    </source>
</evidence>
<proteinExistence type="predicted"/>
<protein>
    <submittedName>
        <fullName evidence="2">Uncharacterized protein</fullName>
    </submittedName>
</protein>
<comment type="caution">
    <text evidence="2">The sequence shown here is derived from an EMBL/GenBank/DDBJ whole genome shotgun (WGS) entry which is preliminary data.</text>
</comment>
<evidence type="ECO:0000313" key="2">
    <source>
        <dbReference type="EMBL" id="TCB97566.1"/>
    </source>
</evidence>
<organism evidence="2 3">
    <name type="scientific">Micromonospora zingiberis</name>
    <dbReference type="NCBI Taxonomy" id="2053011"/>
    <lineage>
        <taxon>Bacteria</taxon>
        <taxon>Bacillati</taxon>
        <taxon>Actinomycetota</taxon>
        <taxon>Actinomycetes</taxon>
        <taxon>Micromonosporales</taxon>
        <taxon>Micromonosporaceae</taxon>
        <taxon>Micromonospora</taxon>
    </lineage>
</organism>
<name>A0A4R0GJY6_9ACTN</name>
<accession>A0A4R0GJY6</accession>